<protein>
    <submittedName>
        <fullName evidence="3">Uncharacterized protein</fullName>
    </submittedName>
</protein>
<dbReference type="KEGG" id="aba:Acid345_2539"/>
<feature type="chain" id="PRO_5012226668" evidence="2">
    <location>
        <begin position="16"/>
        <end position="422"/>
    </location>
</feature>
<evidence type="ECO:0000313" key="4">
    <source>
        <dbReference type="Proteomes" id="UP000002432"/>
    </source>
</evidence>
<dbReference type="AlphaFoldDB" id="Q1INL0"/>
<dbReference type="STRING" id="204669.Acid345_2539"/>
<dbReference type="eggNOG" id="ENOG502Z9XA">
    <property type="taxonomic scope" value="Bacteria"/>
</dbReference>
<dbReference type="EnsemblBacteria" id="ABF41540">
    <property type="protein sequence ID" value="ABF41540"/>
    <property type="gene ID" value="Acid345_2539"/>
</dbReference>
<feature type="region of interest" description="Disordered" evidence="1">
    <location>
        <begin position="205"/>
        <end position="227"/>
    </location>
</feature>
<dbReference type="OrthoDB" id="1299654at2"/>
<feature type="signal peptide" evidence="2">
    <location>
        <begin position="1"/>
        <end position="15"/>
    </location>
</feature>
<name>Q1INL0_KORVE</name>
<proteinExistence type="predicted"/>
<keyword evidence="2" id="KW-0732">Signal</keyword>
<dbReference type="EMBL" id="CP000360">
    <property type="protein sequence ID" value="ABF41540.1"/>
    <property type="molecule type" value="Genomic_DNA"/>
</dbReference>
<evidence type="ECO:0000256" key="1">
    <source>
        <dbReference type="SAM" id="MobiDB-lite"/>
    </source>
</evidence>
<keyword evidence="4" id="KW-1185">Reference proteome</keyword>
<reference evidence="3 4" key="1">
    <citation type="journal article" date="2009" name="Appl. Environ. Microbiol.">
        <title>Three genomes from the phylum Acidobacteria provide insight into the lifestyles of these microorganisms in soils.</title>
        <authorList>
            <person name="Ward N.L."/>
            <person name="Challacombe J.F."/>
            <person name="Janssen P.H."/>
            <person name="Henrissat B."/>
            <person name="Coutinho P.M."/>
            <person name="Wu M."/>
            <person name="Xie G."/>
            <person name="Haft D.H."/>
            <person name="Sait M."/>
            <person name="Badger J."/>
            <person name="Barabote R.D."/>
            <person name="Bradley B."/>
            <person name="Brettin T.S."/>
            <person name="Brinkac L.M."/>
            <person name="Bruce D."/>
            <person name="Creasy T."/>
            <person name="Daugherty S.C."/>
            <person name="Davidsen T.M."/>
            <person name="DeBoy R.T."/>
            <person name="Detter J.C."/>
            <person name="Dodson R.J."/>
            <person name="Durkin A.S."/>
            <person name="Ganapathy A."/>
            <person name="Gwinn-Giglio M."/>
            <person name="Han C.S."/>
            <person name="Khouri H."/>
            <person name="Kiss H."/>
            <person name="Kothari S.P."/>
            <person name="Madupu R."/>
            <person name="Nelson K.E."/>
            <person name="Nelson W.C."/>
            <person name="Paulsen I."/>
            <person name="Penn K."/>
            <person name="Ren Q."/>
            <person name="Rosovitz M.J."/>
            <person name="Selengut J.D."/>
            <person name="Shrivastava S."/>
            <person name="Sullivan S.A."/>
            <person name="Tapia R."/>
            <person name="Thompson L.S."/>
            <person name="Watkins K.L."/>
            <person name="Yang Q."/>
            <person name="Yu C."/>
            <person name="Zafar N."/>
            <person name="Zhou L."/>
            <person name="Kuske C.R."/>
        </authorList>
    </citation>
    <scope>NUCLEOTIDE SEQUENCE [LARGE SCALE GENOMIC DNA]</scope>
    <source>
        <strain evidence="3 4">Ellin345</strain>
    </source>
</reference>
<evidence type="ECO:0000313" key="3">
    <source>
        <dbReference type="EMBL" id="ABF41540.1"/>
    </source>
</evidence>
<accession>Q1INL0</accession>
<sequence>MYKLAFILLTTAAFAQPPIDTARAKAAFDQARQLCTADNGKLWGHTLCGPMLFADRATFYAVGNQADASGRLHSESGVFVGTIPKQLNIANTATSWDSVIWSEVVWPLPDDARTRGILLIHESFHRLQVQQKLLMKNPGNDHLDTLRGRYLFRLELRAYHAALSAEGKTRSDAIREALTFRAARAKEFPGSAQNERDLETNEGLAEYTGYKVGGGDPKEPLESGDKRPSFVRSSAYITGPAMGFLLDAVVPDWHAKALANEPTDALLAKAVEFREPADLDAAVTVFAMHYGGEELLAQEKARDEETKRRQAEFRAKLVDGPVLRIPLEKMNISFDPNKLFPLDDLGTVYPEMRVTDNWGVLEVANGMALMSKNWDAVTVPAMNKVDGSSLQGPGYTLTLNKGYEVRVGPRKGELMVGKAAVH</sequence>
<organism evidence="3 4">
    <name type="scientific">Koribacter versatilis (strain Ellin345)</name>
    <dbReference type="NCBI Taxonomy" id="204669"/>
    <lineage>
        <taxon>Bacteria</taxon>
        <taxon>Pseudomonadati</taxon>
        <taxon>Acidobacteriota</taxon>
        <taxon>Terriglobia</taxon>
        <taxon>Terriglobales</taxon>
        <taxon>Candidatus Korobacteraceae</taxon>
        <taxon>Candidatus Korobacter</taxon>
    </lineage>
</organism>
<evidence type="ECO:0000256" key="2">
    <source>
        <dbReference type="SAM" id="SignalP"/>
    </source>
</evidence>
<dbReference type="HOGENOM" id="CLU_052329_0_0_0"/>
<gene>
    <name evidence="3" type="ordered locus">Acid345_2539</name>
</gene>
<feature type="compositionally biased region" description="Basic and acidic residues" evidence="1">
    <location>
        <begin position="216"/>
        <end position="227"/>
    </location>
</feature>
<dbReference type="Proteomes" id="UP000002432">
    <property type="component" value="Chromosome"/>
</dbReference>
<dbReference type="RefSeq" id="WP_011523341.1">
    <property type="nucleotide sequence ID" value="NC_008009.1"/>
</dbReference>